<feature type="transmembrane region" description="Helical" evidence="9">
    <location>
        <begin position="389"/>
        <end position="410"/>
    </location>
</feature>
<organism evidence="10 11">
    <name type="scientific">Mogibacterium kristiansenii</name>
    <dbReference type="NCBI Taxonomy" id="2606708"/>
    <lineage>
        <taxon>Bacteria</taxon>
        <taxon>Bacillati</taxon>
        <taxon>Bacillota</taxon>
        <taxon>Clostridia</taxon>
        <taxon>Peptostreptococcales</taxon>
        <taxon>Anaerovoracaceae</taxon>
        <taxon>Mogibacterium</taxon>
    </lineage>
</organism>
<proteinExistence type="inferred from homology"/>
<dbReference type="Proteomes" id="UP000469424">
    <property type="component" value="Unassembled WGS sequence"/>
</dbReference>
<evidence type="ECO:0000256" key="2">
    <source>
        <dbReference type="ARBA" id="ARBA00008540"/>
    </source>
</evidence>
<protein>
    <recommendedName>
        <fullName evidence="9">Branched-chain amino acid transport system carrier protein</fullName>
    </recommendedName>
</protein>
<dbReference type="GO" id="GO:0005304">
    <property type="term" value="F:L-valine transmembrane transporter activity"/>
    <property type="evidence" value="ECO:0007669"/>
    <property type="project" value="TreeGrafter"/>
</dbReference>
<dbReference type="InterPro" id="IPR004685">
    <property type="entry name" value="Brnchd-chn_aa_trnsp_Livcs"/>
</dbReference>
<evidence type="ECO:0000256" key="1">
    <source>
        <dbReference type="ARBA" id="ARBA00004651"/>
    </source>
</evidence>
<comment type="function">
    <text evidence="9">Component of the transport system for branched-chain amino acids.</text>
</comment>
<dbReference type="Gene3D" id="1.20.1740.10">
    <property type="entry name" value="Amino acid/polyamine transporter I"/>
    <property type="match status" value="1"/>
</dbReference>
<dbReference type="PANTHER" id="PTHR30588">
    <property type="entry name" value="BRANCHED-CHAIN AMINO ACID TRANSPORT SYSTEM 2 CARRIER PROTEIN"/>
    <property type="match status" value="1"/>
</dbReference>
<feature type="transmembrane region" description="Helical" evidence="9">
    <location>
        <begin position="241"/>
        <end position="265"/>
    </location>
</feature>
<feature type="transmembrane region" description="Helical" evidence="9">
    <location>
        <begin position="60"/>
        <end position="80"/>
    </location>
</feature>
<feature type="transmembrane region" description="Helical" evidence="9">
    <location>
        <begin position="366"/>
        <end position="383"/>
    </location>
</feature>
<feature type="transmembrane region" description="Helical" evidence="9">
    <location>
        <begin position="92"/>
        <end position="115"/>
    </location>
</feature>
<evidence type="ECO:0000256" key="3">
    <source>
        <dbReference type="ARBA" id="ARBA00022448"/>
    </source>
</evidence>
<keyword evidence="5 9" id="KW-0812">Transmembrane</keyword>
<evidence type="ECO:0000313" key="11">
    <source>
        <dbReference type="Proteomes" id="UP000469424"/>
    </source>
</evidence>
<keyword evidence="4" id="KW-1003">Cell membrane</keyword>
<comment type="caution">
    <text evidence="10">The sequence shown here is derived from an EMBL/GenBank/DDBJ whole genome shotgun (WGS) entry which is preliminary data.</text>
</comment>
<feature type="transmembrane region" description="Helical" evidence="9">
    <location>
        <begin position="200"/>
        <end position="221"/>
    </location>
</feature>
<evidence type="ECO:0000256" key="6">
    <source>
        <dbReference type="ARBA" id="ARBA00022970"/>
    </source>
</evidence>
<dbReference type="Pfam" id="PF05525">
    <property type="entry name" value="Branch_AA_trans"/>
    <property type="match status" value="1"/>
</dbReference>
<evidence type="ECO:0000256" key="5">
    <source>
        <dbReference type="ARBA" id="ARBA00022692"/>
    </source>
</evidence>
<comment type="similarity">
    <text evidence="2 9">Belongs to the branched chain amino acid transporter family.</text>
</comment>
<dbReference type="GO" id="GO:0015190">
    <property type="term" value="F:L-leucine transmembrane transporter activity"/>
    <property type="evidence" value="ECO:0007669"/>
    <property type="project" value="TreeGrafter"/>
</dbReference>
<keyword evidence="3 9" id="KW-0813">Transport</keyword>
<dbReference type="GO" id="GO:0015820">
    <property type="term" value="P:L-leucine transport"/>
    <property type="evidence" value="ECO:0007669"/>
    <property type="project" value="TreeGrafter"/>
</dbReference>
<keyword evidence="11" id="KW-1185">Reference proteome</keyword>
<dbReference type="GO" id="GO:0005886">
    <property type="term" value="C:plasma membrane"/>
    <property type="evidence" value="ECO:0007669"/>
    <property type="project" value="UniProtKB-SubCell"/>
</dbReference>
<evidence type="ECO:0000256" key="4">
    <source>
        <dbReference type="ARBA" id="ARBA00022475"/>
    </source>
</evidence>
<evidence type="ECO:0000256" key="8">
    <source>
        <dbReference type="ARBA" id="ARBA00023136"/>
    </source>
</evidence>
<keyword evidence="6 9" id="KW-0029">Amino-acid transport</keyword>
<dbReference type="PANTHER" id="PTHR30588:SF0">
    <property type="entry name" value="BRANCHED-CHAIN AMINO ACID PERMEASE BRNQ"/>
    <property type="match status" value="1"/>
</dbReference>
<dbReference type="NCBIfam" id="TIGR00796">
    <property type="entry name" value="livcs"/>
    <property type="match status" value="1"/>
</dbReference>
<dbReference type="EMBL" id="VUNA01000004">
    <property type="protein sequence ID" value="MST70257.1"/>
    <property type="molecule type" value="Genomic_DNA"/>
</dbReference>
<evidence type="ECO:0000313" key="10">
    <source>
        <dbReference type="EMBL" id="MST70257.1"/>
    </source>
</evidence>
<sequence>MKKSAIPIGIIRFSRNCEYVNICTVRKECFRYIPGEAGMKSMRGIEIMEQNGKTRSKRSAIIIMGLALFATQFGAGNLIFPPFLGRDTGSSWFVGFIGFFLMDVGLAVAAIIATVSNKKGGVDGVMGKMGRIPGKAMVTAIIICLGPLIAIPRTAATTYEMGVKLLIPGLPQWAFGAIFYGIALLLVIRPTKVVDIIGNYLTPILLAVMVLLIVIGIVNPIDEAAILANASPMHDGIVNGYQTLDGIGGVPQTLMMITAACAYGYTTKDEIRQTVSGSAVISGTLLALVYGGLTYLGSTISGIAEYKNLEQAPLLMAITNKLLGSYGVIALTIIVLMACLTTAIGLSAVVGDYFKDLTDGKMQYKHTVVAVIVFSYILSNFGLSNIIALAGPILSILYPPLIVLVVMTLLEKVVKNDMAACVGAYVSLLASLAGTLPMGAISDMAAKLPFAADGLGWIFPAVIGCVVGAFLPKPQSKKVENLKANVNLD</sequence>
<keyword evidence="7 9" id="KW-1133">Transmembrane helix</keyword>
<reference evidence="10 11" key="1">
    <citation type="submission" date="2019-08" db="EMBL/GenBank/DDBJ databases">
        <title>In-depth cultivation of the pig gut microbiome towards novel bacterial diversity and tailored functional studies.</title>
        <authorList>
            <person name="Wylensek D."/>
            <person name="Hitch T.C.A."/>
            <person name="Clavel T."/>
        </authorList>
    </citation>
    <scope>NUCLEOTIDE SEQUENCE [LARGE SCALE GENOMIC DNA]</scope>
    <source>
        <strain evidence="10 11">WCA-MUC-591-APC-4B</strain>
    </source>
</reference>
<feature type="transmembrane region" description="Helical" evidence="9">
    <location>
        <begin position="324"/>
        <end position="354"/>
    </location>
</feature>
<dbReference type="GO" id="GO:0015188">
    <property type="term" value="F:L-isoleucine transmembrane transporter activity"/>
    <property type="evidence" value="ECO:0007669"/>
    <property type="project" value="TreeGrafter"/>
</dbReference>
<feature type="transmembrane region" description="Helical" evidence="9">
    <location>
        <begin position="277"/>
        <end position="304"/>
    </location>
</feature>
<feature type="transmembrane region" description="Helical" evidence="9">
    <location>
        <begin position="454"/>
        <end position="471"/>
    </location>
</feature>
<dbReference type="GO" id="GO:0015818">
    <property type="term" value="P:isoleucine transport"/>
    <property type="evidence" value="ECO:0007669"/>
    <property type="project" value="TreeGrafter"/>
</dbReference>
<feature type="transmembrane region" description="Helical" evidence="9">
    <location>
        <begin position="422"/>
        <end position="442"/>
    </location>
</feature>
<feature type="transmembrane region" description="Helical" evidence="9">
    <location>
        <begin position="170"/>
        <end position="188"/>
    </location>
</feature>
<accession>A0A6N7X3N6</accession>
<comment type="subcellular location">
    <subcellularLocation>
        <location evidence="1 9">Cell membrane</location>
        <topology evidence="1 9">Multi-pass membrane protein</topology>
    </subcellularLocation>
</comment>
<name>A0A6N7X3N6_9FIRM</name>
<gene>
    <name evidence="10" type="primary">brnQ</name>
    <name evidence="10" type="ORF">FYJ65_02695</name>
</gene>
<dbReference type="AlphaFoldDB" id="A0A6N7X3N6"/>
<evidence type="ECO:0000256" key="9">
    <source>
        <dbReference type="RuleBase" id="RU362122"/>
    </source>
</evidence>
<feature type="transmembrane region" description="Helical" evidence="9">
    <location>
        <begin position="136"/>
        <end position="155"/>
    </location>
</feature>
<evidence type="ECO:0000256" key="7">
    <source>
        <dbReference type="ARBA" id="ARBA00022989"/>
    </source>
</evidence>
<keyword evidence="8 9" id="KW-0472">Membrane</keyword>